<reference evidence="1 2" key="1">
    <citation type="submission" date="2024-06" db="EMBL/GenBank/DDBJ databases">
        <title>The Natural Products Discovery Center: Release of the First 8490 Sequenced Strains for Exploring Actinobacteria Biosynthetic Diversity.</title>
        <authorList>
            <person name="Kalkreuter E."/>
            <person name="Kautsar S.A."/>
            <person name="Yang D."/>
            <person name="Bader C.D."/>
            <person name="Teijaro C.N."/>
            <person name="Fluegel L."/>
            <person name="Davis C.M."/>
            <person name="Simpson J.R."/>
            <person name="Lauterbach L."/>
            <person name="Steele A.D."/>
            <person name="Gui C."/>
            <person name="Meng S."/>
            <person name="Li G."/>
            <person name="Viehrig K."/>
            <person name="Ye F."/>
            <person name="Su P."/>
            <person name="Kiefer A.F."/>
            <person name="Nichols A."/>
            <person name="Cepeda A.J."/>
            <person name="Yan W."/>
            <person name="Fan B."/>
            <person name="Jiang Y."/>
            <person name="Adhikari A."/>
            <person name="Zheng C.-J."/>
            <person name="Schuster L."/>
            <person name="Cowan T.M."/>
            <person name="Smanski M.J."/>
            <person name="Chevrette M.G."/>
            <person name="De Carvalho L.P.S."/>
            <person name="Shen B."/>
        </authorList>
    </citation>
    <scope>NUCLEOTIDE SEQUENCE [LARGE SCALE GENOMIC DNA]</scope>
    <source>
        <strain evidence="1 2">NPDC019708</strain>
    </source>
</reference>
<organism evidence="1 2">
    <name type="scientific">Nocardia rhamnosiphila</name>
    <dbReference type="NCBI Taxonomy" id="426716"/>
    <lineage>
        <taxon>Bacteria</taxon>
        <taxon>Bacillati</taxon>
        <taxon>Actinomycetota</taxon>
        <taxon>Actinomycetes</taxon>
        <taxon>Mycobacteriales</taxon>
        <taxon>Nocardiaceae</taxon>
        <taxon>Nocardia</taxon>
    </lineage>
</organism>
<dbReference type="EMBL" id="JBEYBF010000026">
    <property type="protein sequence ID" value="MEU1955655.1"/>
    <property type="molecule type" value="Genomic_DNA"/>
</dbReference>
<proteinExistence type="predicted"/>
<sequence>MTGLQRKVERTRFAFLTRHIADVPSRRFELSPDEVLAMNPNTGTLPMFRTRTDADITLGIYKRHPVLIRDNDPDGNPWDLTFTRLFDMANDSGLFHQPDDLADADFNG</sequence>
<dbReference type="RefSeq" id="WP_356959668.1">
    <property type="nucleotide sequence ID" value="NZ_JBEYBD010000033.1"/>
</dbReference>
<evidence type="ECO:0000313" key="1">
    <source>
        <dbReference type="EMBL" id="MEU1955655.1"/>
    </source>
</evidence>
<accession>A0ABV2WXN7</accession>
<evidence type="ECO:0000313" key="2">
    <source>
        <dbReference type="Proteomes" id="UP001550628"/>
    </source>
</evidence>
<comment type="caution">
    <text evidence="1">The sequence shown here is derived from an EMBL/GenBank/DDBJ whole genome shotgun (WGS) entry which is preliminary data.</text>
</comment>
<gene>
    <name evidence="1" type="ORF">ABZ510_27840</name>
</gene>
<dbReference type="Proteomes" id="UP001550628">
    <property type="component" value="Unassembled WGS sequence"/>
</dbReference>
<name>A0ABV2WXN7_9NOCA</name>
<protein>
    <submittedName>
        <fullName evidence="1">Uncharacterized protein</fullName>
    </submittedName>
</protein>
<keyword evidence="2" id="KW-1185">Reference proteome</keyword>